<evidence type="ECO:0000313" key="3">
    <source>
        <dbReference type="Proteomes" id="UP000000528"/>
    </source>
</evidence>
<accession>Q98QY2</accession>
<dbReference type="PIR" id="D90540">
    <property type="entry name" value="D90540"/>
</dbReference>
<keyword evidence="3" id="KW-1185">Reference proteome</keyword>
<dbReference type="CDD" id="cd23763">
    <property type="entry name" value="ASKHA_ATPase_ROK"/>
    <property type="match status" value="1"/>
</dbReference>
<dbReference type="PANTHER" id="PTHR18964">
    <property type="entry name" value="ROK (REPRESSOR, ORF, KINASE) FAMILY"/>
    <property type="match status" value="1"/>
</dbReference>
<name>Q98QY2_MYCPU</name>
<dbReference type="SUPFAM" id="SSF53067">
    <property type="entry name" value="Actin-like ATPase domain"/>
    <property type="match status" value="1"/>
</dbReference>
<dbReference type="BioCyc" id="MPUL272635:G1GT6-229-MONOMER"/>
<dbReference type="KEGG" id="mpu:MYPU_2280"/>
<dbReference type="PANTHER" id="PTHR18964:SF149">
    <property type="entry name" value="BIFUNCTIONAL UDP-N-ACETYLGLUCOSAMINE 2-EPIMERASE_N-ACETYLMANNOSAMINE KINASE"/>
    <property type="match status" value="1"/>
</dbReference>
<dbReference type="RefSeq" id="WP_010925032.1">
    <property type="nucleotide sequence ID" value="NC_002771.1"/>
</dbReference>
<organism evidence="3">
    <name type="scientific">Mycoplasmopsis pulmonis (strain UAB CTIP)</name>
    <name type="common">Mycoplasma pulmonis</name>
    <dbReference type="NCBI Taxonomy" id="272635"/>
    <lineage>
        <taxon>Bacteria</taxon>
        <taxon>Bacillati</taxon>
        <taxon>Mycoplasmatota</taxon>
        <taxon>Mycoplasmoidales</taxon>
        <taxon>Metamycoplasmataceae</taxon>
        <taxon>Mycoplasmopsis</taxon>
    </lineage>
</organism>
<dbReference type="InterPro" id="IPR000600">
    <property type="entry name" value="ROK"/>
</dbReference>
<dbReference type="Proteomes" id="UP000000528">
    <property type="component" value="Chromosome"/>
</dbReference>
<reference evidence="2 3" key="1">
    <citation type="journal article" date="2001" name="Nucleic Acids Res.">
        <title>The complete genome sequence of the murine respiratory pathogen Mycoplasma pulmonis.</title>
        <authorList>
            <person name="Chambaud I."/>
            <person name="Heilig R."/>
            <person name="Ferris S."/>
            <person name="Barbe V."/>
            <person name="Samson D."/>
            <person name="Galisson F."/>
            <person name="Moszer I."/>
            <person name="Dybvig K."/>
            <person name="Wroblewski H."/>
            <person name="Viari A."/>
            <person name="Rocha E.P.C."/>
            <person name="Blanchard A."/>
        </authorList>
    </citation>
    <scope>NUCLEOTIDE SEQUENCE [LARGE SCALE GENOMIC DNA]</scope>
    <source>
        <strain evidence="2 3">UAB CTIP</strain>
    </source>
</reference>
<dbReference type="GO" id="GO:0004340">
    <property type="term" value="F:glucokinase activity"/>
    <property type="evidence" value="ECO:0007669"/>
    <property type="project" value="UniProtKB-EC"/>
</dbReference>
<gene>
    <name evidence="2" type="ordered locus">MYPU_2280</name>
</gene>
<sequence length="287" mass="32190">MKIIAIDIGGTNTRVALYDESLKKLDYKKITSHPRNYEETMNQVVEFINGHQGVEAIGISAPGPADYQKGVFFNLPNLPGWRNFHFIDFLKQKTNVKNIKAQNDANLMALAHHYHFKRTKDDVTQFFTVSTGIGAGLIIENKIFAGSKGFGQEIANLPAAWNKESGFGYGQGSIELYASGKGLSLRSNMKAQELLSKYNYEDNKIIEEAIESLANLIAISAAFVNPNLIVFDGSVARYNKWYIMKAIEISRKRMFESQWNSLEFKFSELDDDAALIGAFHLVTKNNS</sequence>
<evidence type="ECO:0000256" key="1">
    <source>
        <dbReference type="ARBA" id="ARBA00006479"/>
    </source>
</evidence>
<protein>
    <submittedName>
        <fullName evidence="2">GLUCOKINASE (GLUCOSE KINASE)</fullName>
        <ecNumber evidence="2">2.7.1.2</ecNumber>
    </submittedName>
</protein>
<dbReference type="eggNOG" id="COG1940">
    <property type="taxonomic scope" value="Bacteria"/>
</dbReference>
<dbReference type="EMBL" id="AL445563">
    <property type="protein sequence ID" value="CAC13401.1"/>
    <property type="molecule type" value="Genomic_DNA"/>
</dbReference>
<dbReference type="AlphaFoldDB" id="Q98QY2"/>
<keyword evidence="2" id="KW-0808">Transferase</keyword>
<proteinExistence type="inferred from homology"/>
<evidence type="ECO:0000313" key="2">
    <source>
        <dbReference type="EMBL" id="CAC13401.1"/>
    </source>
</evidence>
<dbReference type="InterPro" id="IPR043129">
    <property type="entry name" value="ATPase_NBD"/>
</dbReference>
<comment type="similarity">
    <text evidence="1">Belongs to the ROK (NagC/XylR) family.</text>
</comment>
<dbReference type="Pfam" id="PF00480">
    <property type="entry name" value="ROK"/>
    <property type="match status" value="1"/>
</dbReference>
<dbReference type="STRING" id="272635.gene:17576816"/>
<keyword evidence="2" id="KW-0418">Kinase</keyword>
<dbReference type="Gene3D" id="3.30.420.40">
    <property type="match status" value="2"/>
</dbReference>
<dbReference type="EC" id="2.7.1.2" evidence="2"/>
<dbReference type="HOGENOM" id="CLU_036604_0_1_14"/>